<evidence type="ECO:0000313" key="3">
    <source>
        <dbReference type="EMBL" id="NYI05387.1"/>
    </source>
</evidence>
<name>A0A852ZUW7_9ACTN</name>
<reference evidence="3 4" key="1">
    <citation type="submission" date="2020-07" db="EMBL/GenBank/DDBJ databases">
        <title>Sequencing the genomes of 1000 actinobacteria strains.</title>
        <authorList>
            <person name="Klenk H.-P."/>
        </authorList>
    </citation>
    <scope>NUCLEOTIDE SEQUENCE [LARGE SCALE GENOMIC DNA]</scope>
    <source>
        <strain evidence="3 4">DSM 42178</strain>
    </source>
</reference>
<feature type="compositionally biased region" description="Low complexity" evidence="1">
    <location>
        <begin position="232"/>
        <end position="242"/>
    </location>
</feature>
<protein>
    <submittedName>
        <fullName evidence="3">Putative transcriptional regulator</fullName>
    </submittedName>
</protein>
<comment type="caution">
    <text evidence="3">The sequence shown here is derived from an EMBL/GenBank/DDBJ whole genome shotgun (WGS) entry which is preliminary data.</text>
</comment>
<sequence length="309" mass="32612">MPDAVAARLDTVRDAARRTRHQLAPRAVAAREAAITYADEARSRVAPRVELARAAARARYRSDVRPYLRTARRNVPVVLEQAAKGAAHRARAGVDRAAEYAAPRVGAAVAGARQVAEPYREEAASRGGAALAALRGQVSAEDVERLLRRRHRRERRARSARALLLFAATAAAAAVAWRTWQRRNEPDWLGDDTATEVFEASGGTGARPLGSDPSGSGADGERIEGGVTNELRATAARTASSAKEAVGHAADAARSKATETAERVRPRQGRAEGTEGRAPRQGESGAPKDSAKNSGDSAKDSTQPGPGGL</sequence>
<evidence type="ECO:0000256" key="2">
    <source>
        <dbReference type="SAM" id="Phobius"/>
    </source>
</evidence>
<organism evidence="3 4">
    <name type="scientific">Allostreptomyces psammosilenae</name>
    <dbReference type="NCBI Taxonomy" id="1892865"/>
    <lineage>
        <taxon>Bacteria</taxon>
        <taxon>Bacillati</taxon>
        <taxon>Actinomycetota</taxon>
        <taxon>Actinomycetes</taxon>
        <taxon>Kitasatosporales</taxon>
        <taxon>Streptomycetaceae</taxon>
        <taxon>Allostreptomyces</taxon>
    </lineage>
</organism>
<keyword evidence="2" id="KW-1133">Transmembrane helix</keyword>
<proteinExistence type="predicted"/>
<feature type="region of interest" description="Disordered" evidence="1">
    <location>
        <begin position="200"/>
        <end position="309"/>
    </location>
</feature>
<dbReference type="InterPro" id="IPR035214">
    <property type="entry name" value="DUF5324"/>
</dbReference>
<feature type="transmembrane region" description="Helical" evidence="2">
    <location>
        <begin position="159"/>
        <end position="177"/>
    </location>
</feature>
<dbReference type="RefSeq" id="WP_179814130.1">
    <property type="nucleotide sequence ID" value="NZ_JACBZD010000001.1"/>
</dbReference>
<gene>
    <name evidence="3" type="ORF">FHU37_002330</name>
</gene>
<keyword evidence="2" id="KW-0472">Membrane</keyword>
<dbReference type="Pfam" id="PF17258">
    <property type="entry name" value="DUF5324"/>
    <property type="match status" value="1"/>
</dbReference>
<dbReference type="EMBL" id="JACBZD010000001">
    <property type="protein sequence ID" value="NYI05387.1"/>
    <property type="molecule type" value="Genomic_DNA"/>
</dbReference>
<keyword evidence="2" id="KW-0812">Transmembrane</keyword>
<keyword evidence="4" id="KW-1185">Reference proteome</keyword>
<feature type="compositionally biased region" description="Basic and acidic residues" evidence="1">
    <location>
        <begin position="251"/>
        <end position="280"/>
    </location>
</feature>
<evidence type="ECO:0000313" key="4">
    <source>
        <dbReference type="Proteomes" id="UP000567795"/>
    </source>
</evidence>
<feature type="compositionally biased region" description="Polar residues" evidence="1">
    <location>
        <begin position="292"/>
        <end position="309"/>
    </location>
</feature>
<evidence type="ECO:0000256" key="1">
    <source>
        <dbReference type="SAM" id="MobiDB-lite"/>
    </source>
</evidence>
<accession>A0A852ZUW7</accession>
<dbReference type="Proteomes" id="UP000567795">
    <property type="component" value="Unassembled WGS sequence"/>
</dbReference>
<dbReference type="AlphaFoldDB" id="A0A852ZUW7"/>